<evidence type="ECO:0000313" key="3">
    <source>
        <dbReference type="Proteomes" id="UP000179284"/>
    </source>
</evidence>
<keyword evidence="1" id="KW-0732">Signal</keyword>
<reference evidence="3" key="1">
    <citation type="submission" date="2016-10" db="EMBL/GenBank/DDBJ databases">
        <title>The complete genome sequence of the rumen bacterium Butyrivibrio hungatei MB2003.</title>
        <authorList>
            <person name="Palevich N."/>
            <person name="Kelly W.J."/>
            <person name="Leahy S.C."/>
            <person name="Altermann E."/>
            <person name="Rakonjac J."/>
            <person name="Attwood G.T."/>
        </authorList>
    </citation>
    <scope>NUCLEOTIDE SEQUENCE [LARGE SCALE GENOMIC DNA]</scope>
    <source>
        <strain evidence="3">MB2003</strain>
    </source>
</reference>
<dbReference type="KEGG" id="bhu:bhn_I1967"/>
<organism evidence="2 3">
    <name type="scientific">Butyrivibrio hungatei</name>
    <dbReference type="NCBI Taxonomy" id="185008"/>
    <lineage>
        <taxon>Bacteria</taxon>
        <taxon>Bacillati</taxon>
        <taxon>Bacillota</taxon>
        <taxon>Clostridia</taxon>
        <taxon>Lachnospirales</taxon>
        <taxon>Lachnospiraceae</taxon>
        <taxon>Butyrivibrio</taxon>
    </lineage>
</organism>
<feature type="signal peptide" evidence="1">
    <location>
        <begin position="1"/>
        <end position="28"/>
    </location>
</feature>
<feature type="chain" id="PRO_5038835882" description="Lipoprotein" evidence="1">
    <location>
        <begin position="29"/>
        <end position="211"/>
    </location>
</feature>
<dbReference type="PROSITE" id="PS51257">
    <property type="entry name" value="PROKAR_LIPOPROTEIN"/>
    <property type="match status" value="1"/>
</dbReference>
<dbReference type="OrthoDB" id="9805588at2"/>
<sequence length="211" mass="24526">MKQHKRNIFYFCTLLVIALVLCSCSSNEDGKGIFGHKKEKKSAYDHKSVTYSELTEEDLATIDHVNQNSDMAFELMGEMQDIVDPMEGPFVEFDDGIECEGAYERAEGKIFRSYIRLKRDNADHHILGIHCEDKYKDAKEKLEKAGFIWECDEFFNSYLNISCFSKGNVIVHLWVTSESPYEKDVLDDDLIQEVDIYIPMYHDETDTRMTE</sequence>
<keyword evidence="3" id="KW-1185">Reference proteome</keyword>
<dbReference type="AlphaFoldDB" id="A0A1D9P352"/>
<accession>A0A1D9P352</accession>
<proteinExistence type="predicted"/>
<gene>
    <name evidence="2" type="ORF">bhn_I1967</name>
</gene>
<dbReference type="Proteomes" id="UP000179284">
    <property type="component" value="Chromosome I"/>
</dbReference>
<dbReference type="EMBL" id="CP017831">
    <property type="protein sequence ID" value="AOZ97000.1"/>
    <property type="molecule type" value="Genomic_DNA"/>
</dbReference>
<dbReference type="RefSeq" id="WP_071176648.1">
    <property type="nucleotide sequence ID" value="NZ_CP017831.1"/>
</dbReference>
<evidence type="ECO:0000313" key="2">
    <source>
        <dbReference type="EMBL" id="AOZ97000.1"/>
    </source>
</evidence>
<evidence type="ECO:0000256" key="1">
    <source>
        <dbReference type="SAM" id="SignalP"/>
    </source>
</evidence>
<protein>
    <recommendedName>
        <fullName evidence="4">Lipoprotein</fullName>
    </recommendedName>
</protein>
<evidence type="ECO:0008006" key="4">
    <source>
        <dbReference type="Google" id="ProtNLM"/>
    </source>
</evidence>
<name>A0A1D9P352_9FIRM</name>